<dbReference type="InterPro" id="IPR004179">
    <property type="entry name" value="Sec63-dom"/>
</dbReference>
<dbReference type="PANTHER" id="PTHR24075:SF0">
    <property type="entry name" value="TRANSLOCATION PROTEIN SEC63 HOMOLOG"/>
    <property type="match status" value="1"/>
</dbReference>
<dbReference type="SUPFAM" id="SSF158702">
    <property type="entry name" value="Sec63 N-terminal domain-like"/>
    <property type="match status" value="1"/>
</dbReference>
<keyword evidence="6 8" id="KW-0472">Membrane</keyword>
<dbReference type="SMART" id="SM00271">
    <property type="entry name" value="DnaJ"/>
    <property type="match status" value="1"/>
</dbReference>
<proteinExistence type="predicted"/>
<evidence type="ECO:0000256" key="1">
    <source>
        <dbReference type="ARBA" id="ARBA00004127"/>
    </source>
</evidence>
<dbReference type="SMART" id="SM00973">
    <property type="entry name" value="Sec63"/>
    <property type="match status" value="1"/>
</dbReference>
<dbReference type="PROSITE" id="PS50076">
    <property type="entry name" value="DNAJ_2"/>
    <property type="match status" value="1"/>
</dbReference>
<gene>
    <name evidence="10" type="ORF">CANCADRAFT_84910</name>
</gene>
<evidence type="ECO:0000259" key="9">
    <source>
        <dbReference type="PROSITE" id="PS50076"/>
    </source>
</evidence>
<evidence type="ECO:0000256" key="5">
    <source>
        <dbReference type="ARBA" id="ARBA00022989"/>
    </source>
</evidence>
<feature type="region of interest" description="Disordered" evidence="7">
    <location>
        <begin position="630"/>
        <end position="706"/>
    </location>
</feature>
<keyword evidence="2" id="KW-0813">Transport</keyword>
<feature type="domain" description="J" evidence="9">
    <location>
        <begin position="108"/>
        <end position="178"/>
    </location>
</feature>
<evidence type="ECO:0000256" key="8">
    <source>
        <dbReference type="SAM" id="Phobius"/>
    </source>
</evidence>
<dbReference type="AlphaFoldDB" id="A0A1E4TKP9"/>
<feature type="compositionally biased region" description="Basic and acidic residues" evidence="7">
    <location>
        <begin position="680"/>
        <end position="706"/>
    </location>
</feature>
<keyword evidence="3 8" id="KW-0812">Transmembrane</keyword>
<evidence type="ECO:0000256" key="3">
    <source>
        <dbReference type="ARBA" id="ARBA00022692"/>
    </source>
</evidence>
<keyword evidence="5 8" id="KW-1133">Transmembrane helix</keyword>
<feature type="transmembrane region" description="Helical" evidence="8">
    <location>
        <begin position="15"/>
        <end position="35"/>
    </location>
</feature>
<protein>
    <recommendedName>
        <fullName evidence="9">J domain-containing protein</fullName>
    </recommendedName>
</protein>
<organism evidence="10 11">
    <name type="scientific">Tortispora caseinolytica NRRL Y-17796</name>
    <dbReference type="NCBI Taxonomy" id="767744"/>
    <lineage>
        <taxon>Eukaryota</taxon>
        <taxon>Fungi</taxon>
        <taxon>Dikarya</taxon>
        <taxon>Ascomycota</taxon>
        <taxon>Saccharomycotina</taxon>
        <taxon>Trigonopsidomycetes</taxon>
        <taxon>Trigonopsidales</taxon>
        <taxon>Trigonopsidaceae</taxon>
        <taxon>Tortispora</taxon>
    </lineage>
</organism>
<dbReference type="InterPro" id="IPR001623">
    <property type="entry name" value="DnaJ_domain"/>
</dbReference>
<dbReference type="CDD" id="cd06257">
    <property type="entry name" value="DnaJ"/>
    <property type="match status" value="1"/>
</dbReference>
<dbReference type="PANTHER" id="PTHR24075">
    <property type="entry name" value="SEC63 DOMAIN-CONTAINING"/>
    <property type="match status" value="1"/>
</dbReference>
<dbReference type="InterPro" id="IPR036869">
    <property type="entry name" value="J_dom_sf"/>
</dbReference>
<dbReference type="PRINTS" id="PR00625">
    <property type="entry name" value="JDOMAIN"/>
</dbReference>
<keyword evidence="11" id="KW-1185">Reference proteome</keyword>
<sequence>MSDRSYSYDEQGETWPYFALTVLGAVLVPSSLSLYKALKRRRNVVVSEFDGLFSPPKEELVRLKKREIETKSRWSPITISILAAGWVLFISILFTVWSSPYAAVSVYDPYEKLGLSSSASDSQVRTAYRQLSLRYHPDKLGRLPDKEREADEARFLELTQAYKALTDETVKENLRLFGHPEGMQETKHGIALPAFLVETGSPYVVFLYILIVGLLLPSMVSSWWSNSKSYTQAGIHMTTADKLIRRIANRHFDVITEEDVFDMLSEAEEFKILLPTSSPEYVRALIDAYLNRVELDEAEHLNMLTIAARVPIILKALLTLVSSFRNYKSTIAVINVMRHFSQAVYPGDSELLQLPYVTSEDLEQSSETDPTLPPPNKRSVLDLFKPGMNLEKQKAYLAIDDDEKAKKAVKYAADIPILNIIDSYFKVPGETKVTPHSIAHIVVKFVVTPASHAYVPLEIDVNDLEYVENAEILHDPAKTNSEGTKLNLGRTPFLPTVYDPSWYCVSFNLREGLLVDDLHQVTHYESNDFSSVEPSSTKPVRVKVSTFKSMTPAPVPDKLGEFRFDVELVPTCHFGSGIIHRHVTTFNTEEESSSVYAGSQFRKVVTNPYTRSAVSYAAVTTNLCIEKPDEIPKVQEVTESDEEDNDDESDSSDVEEDGEDKSAPYNWEEINTDTEDEGELEKKKEKEEPKKEKKDEPKEELKEEEN</sequence>
<feature type="transmembrane region" description="Helical" evidence="8">
    <location>
        <begin position="203"/>
        <end position="224"/>
    </location>
</feature>
<dbReference type="GO" id="GO:0006614">
    <property type="term" value="P:SRP-dependent cotranslational protein targeting to membrane"/>
    <property type="evidence" value="ECO:0007669"/>
    <property type="project" value="TreeGrafter"/>
</dbReference>
<dbReference type="Gene3D" id="1.10.287.110">
    <property type="entry name" value="DnaJ domain"/>
    <property type="match status" value="1"/>
</dbReference>
<dbReference type="GO" id="GO:0003723">
    <property type="term" value="F:RNA binding"/>
    <property type="evidence" value="ECO:0007669"/>
    <property type="project" value="TreeGrafter"/>
</dbReference>
<feature type="compositionally biased region" description="Acidic residues" evidence="7">
    <location>
        <begin position="638"/>
        <end position="659"/>
    </location>
</feature>
<feature type="compositionally biased region" description="Acidic residues" evidence="7">
    <location>
        <begin position="670"/>
        <end position="679"/>
    </location>
</feature>
<evidence type="ECO:0000313" key="10">
    <source>
        <dbReference type="EMBL" id="ODV92335.1"/>
    </source>
</evidence>
<feature type="transmembrane region" description="Helical" evidence="8">
    <location>
        <begin position="74"/>
        <end position="97"/>
    </location>
</feature>
<evidence type="ECO:0000256" key="4">
    <source>
        <dbReference type="ARBA" id="ARBA00022927"/>
    </source>
</evidence>
<reference evidence="11" key="1">
    <citation type="submission" date="2016-02" db="EMBL/GenBank/DDBJ databases">
        <title>Comparative genomics of biotechnologically important yeasts.</title>
        <authorList>
            <consortium name="DOE Joint Genome Institute"/>
            <person name="Riley R."/>
            <person name="Haridas S."/>
            <person name="Wolfe K.H."/>
            <person name="Lopes M.R."/>
            <person name="Hittinger C.T."/>
            <person name="Goker M."/>
            <person name="Salamov A."/>
            <person name="Wisecaver J."/>
            <person name="Long T.M."/>
            <person name="Aerts A.L."/>
            <person name="Barry K."/>
            <person name="Choi C."/>
            <person name="Clum A."/>
            <person name="Coughlan A.Y."/>
            <person name="Deshpande S."/>
            <person name="Douglass A.P."/>
            <person name="Hanson S.J."/>
            <person name="Klenk H.-P."/>
            <person name="Labutti K."/>
            <person name="Lapidus A."/>
            <person name="Lindquist E."/>
            <person name="Lipzen A."/>
            <person name="Meier-Kolthoff J.P."/>
            <person name="Ohm R.A."/>
            <person name="Otillar R.P."/>
            <person name="Pangilinan J."/>
            <person name="Peng Y."/>
            <person name="Rokas A."/>
            <person name="Rosa C.A."/>
            <person name="Scheuner C."/>
            <person name="Sibirny A.A."/>
            <person name="Slot J.C."/>
            <person name="Stielow J.B."/>
            <person name="Sun H."/>
            <person name="Kurtzman C.P."/>
            <person name="Blackwell M."/>
            <person name="Jeffries T.W."/>
            <person name="Grigoriev I.V."/>
        </authorList>
    </citation>
    <scope>NUCLEOTIDE SEQUENCE [LARGE SCALE GENOMIC DNA]</scope>
    <source>
        <strain evidence="11">NRRL Y-17796</strain>
    </source>
</reference>
<keyword evidence="4" id="KW-0653">Protein transport</keyword>
<evidence type="ECO:0000313" key="11">
    <source>
        <dbReference type="Proteomes" id="UP000095023"/>
    </source>
</evidence>
<dbReference type="SUPFAM" id="SSF46565">
    <property type="entry name" value="Chaperone J-domain"/>
    <property type="match status" value="1"/>
</dbReference>
<name>A0A1E4TKP9_9ASCO</name>
<evidence type="ECO:0000256" key="2">
    <source>
        <dbReference type="ARBA" id="ARBA00022448"/>
    </source>
</evidence>
<dbReference type="GO" id="GO:0006620">
    <property type="term" value="P:post-translational protein targeting to endoplasmic reticulum membrane"/>
    <property type="evidence" value="ECO:0007669"/>
    <property type="project" value="TreeGrafter"/>
</dbReference>
<evidence type="ECO:0000256" key="6">
    <source>
        <dbReference type="ARBA" id="ARBA00023136"/>
    </source>
</evidence>
<dbReference type="OrthoDB" id="1734229at2759"/>
<accession>A0A1E4TKP9</accession>
<comment type="subcellular location">
    <subcellularLocation>
        <location evidence="1">Endomembrane system</location>
        <topology evidence="1">Multi-pass membrane protein</topology>
    </subcellularLocation>
</comment>
<dbReference type="EMBL" id="KV453841">
    <property type="protein sequence ID" value="ODV92335.1"/>
    <property type="molecule type" value="Genomic_DNA"/>
</dbReference>
<dbReference type="Pfam" id="PF00226">
    <property type="entry name" value="DnaJ"/>
    <property type="match status" value="1"/>
</dbReference>
<dbReference type="Proteomes" id="UP000095023">
    <property type="component" value="Unassembled WGS sequence"/>
</dbReference>
<dbReference type="GO" id="GO:0031207">
    <property type="term" value="C:Sec62/Sec63 complex"/>
    <property type="evidence" value="ECO:0007669"/>
    <property type="project" value="TreeGrafter"/>
</dbReference>
<dbReference type="GO" id="GO:0008320">
    <property type="term" value="F:protein transmembrane transporter activity"/>
    <property type="evidence" value="ECO:0007669"/>
    <property type="project" value="TreeGrafter"/>
</dbReference>
<evidence type="ECO:0000256" key="7">
    <source>
        <dbReference type="SAM" id="MobiDB-lite"/>
    </source>
</evidence>